<dbReference type="SUPFAM" id="SSF53335">
    <property type="entry name" value="S-adenosyl-L-methionine-dependent methyltransferases"/>
    <property type="match status" value="1"/>
</dbReference>
<organism evidence="2 3">
    <name type="scientific">Skermania pinensis</name>
    <dbReference type="NCBI Taxonomy" id="39122"/>
    <lineage>
        <taxon>Bacteria</taxon>
        <taxon>Bacillati</taxon>
        <taxon>Actinomycetota</taxon>
        <taxon>Actinomycetes</taxon>
        <taxon>Mycobacteriales</taxon>
        <taxon>Gordoniaceae</taxon>
        <taxon>Skermania</taxon>
    </lineage>
</organism>
<dbReference type="InterPro" id="IPR029063">
    <property type="entry name" value="SAM-dependent_MTases_sf"/>
</dbReference>
<dbReference type="PANTHER" id="PTHR40036:SF1">
    <property type="entry name" value="MACROCIN O-METHYLTRANSFERASE"/>
    <property type="match status" value="1"/>
</dbReference>
<reference evidence="2" key="1">
    <citation type="submission" date="2021-07" db="EMBL/GenBank/DDBJ databases">
        <title>Candidatus Kaistella beijingensis sp. nov. isolated from a municipal wastewater treatment plant is involved in sludge foaming.</title>
        <authorList>
            <person name="Song Y."/>
            <person name="Liu S.-J."/>
        </authorList>
    </citation>
    <scope>NUCLEOTIDE SEQUENCE</scope>
    <source>
        <strain evidence="2">DSM 43998</strain>
    </source>
</reference>
<keyword evidence="2" id="KW-0489">Methyltransferase</keyword>
<dbReference type="Gene3D" id="3.40.50.150">
    <property type="entry name" value="Vaccinia Virus protein VP39"/>
    <property type="match status" value="1"/>
</dbReference>
<keyword evidence="3" id="KW-1185">Reference proteome</keyword>
<dbReference type="GO" id="GO:0008168">
    <property type="term" value="F:methyltransferase activity"/>
    <property type="evidence" value="ECO:0007669"/>
    <property type="project" value="UniProtKB-KW"/>
</dbReference>
<keyword evidence="1" id="KW-0175">Coiled coil</keyword>
<dbReference type="Pfam" id="PF05711">
    <property type="entry name" value="TylF"/>
    <property type="match status" value="1"/>
</dbReference>
<proteinExistence type="predicted"/>
<dbReference type="EC" id="2.1.1.-" evidence="2"/>
<evidence type="ECO:0000313" key="3">
    <source>
        <dbReference type="Proteomes" id="UP000887023"/>
    </source>
</evidence>
<dbReference type="EMBL" id="CP079105">
    <property type="protein sequence ID" value="QXQ12977.1"/>
    <property type="molecule type" value="Genomic_DNA"/>
</dbReference>
<name>A0ABX8S7I7_9ACTN</name>
<accession>A0ABX8S7I7</accession>
<feature type="coiled-coil region" evidence="1">
    <location>
        <begin position="298"/>
        <end position="367"/>
    </location>
</feature>
<evidence type="ECO:0000256" key="1">
    <source>
        <dbReference type="SAM" id="Coils"/>
    </source>
</evidence>
<sequence>MNRNSYTRIVVAATVPVKNQSELRERYIELLKRTLTMILWDAADGRLHDPSGAQRPELRIEGRDWPALSHTMIGLKRMDNLQYCVEDVLANGVPGDFIETGVWRGGACVFMRGILEAYGVTDRTVWVADSFEGLPAPDPAKYPADDGDILHTYDALAVTMETVKETFRRYNLLDTQVKMLPGWFKDTLPSAPIEKLAIVRLDGDMYESTMNGLQHLYPKLSVGGYLIVDDYALPACRQAVHDYRDRYGIVDPIEVIDFYGAFWKKVDTVQNDDSRRYAELSQNYAVLYQDHARVLECQQEAERELADLRGQRDTAATELADLRVRHDTAATELADLRVRHDTAATELADLRRRYAEHAEELERIRSSRAHSGAAGLSRVYQALTRAGRSSSR</sequence>
<dbReference type="GO" id="GO:0032259">
    <property type="term" value="P:methylation"/>
    <property type="evidence" value="ECO:0007669"/>
    <property type="project" value="UniProtKB-KW"/>
</dbReference>
<protein>
    <submittedName>
        <fullName evidence="2">Class I SAM-dependent methyltransferase</fullName>
        <ecNumber evidence="2">2.1.1.-</ecNumber>
    </submittedName>
</protein>
<evidence type="ECO:0000313" key="2">
    <source>
        <dbReference type="EMBL" id="QXQ12977.1"/>
    </source>
</evidence>
<dbReference type="Proteomes" id="UP000887023">
    <property type="component" value="Chromosome"/>
</dbReference>
<dbReference type="InterPro" id="IPR008884">
    <property type="entry name" value="TylF_MeTrfase"/>
</dbReference>
<dbReference type="PANTHER" id="PTHR40036">
    <property type="entry name" value="MACROCIN O-METHYLTRANSFERASE"/>
    <property type="match status" value="1"/>
</dbReference>
<keyword evidence="2" id="KW-0808">Transferase</keyword>
<gene>
    <name evidence="2" type="ORF">KV203_13790</name>
</gene>